<sequence length="382" mass="40802">MEWAAGIWDYAATLARHIAGDVNTNVGSDMTAMIQKVPVGVVGMITPWNFPLLIISQKLPIALAAGCTAVIKPSEMTPGTTLLLGGILKEAGLPDGVVNILSGYGDPVGMTLAASEEVDMITFTGSTAVGKHIVRAAANNLKKVELELGGKNPQIIFPDADIDALIDAVVFGIYFNMGECCNSGSRIIIHESVAKGFEEKVIEHAKKVKTGDPLDPSVKVGAIINNMQFDKIMEYINSGISQGATVKLGGKPLDSEKGNYIEPTIFSDVKPDMDIACDEIFGPVLSILKFKTIEEAIEIANGTEYGLSAGVWTKDLDTAMIMTRKIEAGTVWVNNWMSGYPEIPFGGMKQSGLGRELGPHAIDEFMEIKSVLIKTGATPGNW</sequence>
<proteinExistence type="inferred from homology"/>
<dbReference type="Gene3D" id="3.40.605.10">
    <property type="entry name" value="Aldehyde Dehydrogenase, Chain A, domain 1"/>
    <property type="match status" value="1"/>
</dbReference>
<dbReference type="Proteomes" id="UP000029641">
    <property type="component" value="Unassembled WGS sequence"/>
</dbReference>
<dbReference type="InterPro" id="IPR029510">
    <property type="entry name" value="Ald_DH_CS_GLU"/>
</dbReference>
<dbReference type="InterPro" id="IPR016161">
    <property type="entry name" value="Ald_DH/histidinol_DH"/>
</dbReference>
<dbReference type="InterPro" id="IPR015590">
    <property type="entry name" value="Aldehyde_DH_dom"/>
</dbReference>
<dbReference type="SUPFAM" id="SSF53720">
    <property type="entry name" value="ALDH-like"/>
    <property type="match status" value="1"/>
</dbReference>
<feature type="domain" description="Aldehyde dehydrogenase" evidence="5">
    <location>
        <begin position="4"/>
        <end position="371"/>
    </location>
</feature>
<dbReference type="InterPro" id="IPR016162">
    <property type="entry name" value="Ald_DH_N"/>
</dbReference>
<dbReference type="FunFam" id="3.40.309.10:FF:000012">
    <property type="entry name" value="Betaine aldehyde dehydrogenase"/>
    <property type="match status" value="1"/>
</dbReference>
<comment type="caution">
    <text evidence="6">The sequence shown here is derived from an EMBL/GenBank/DDBJ whole genome shotgun (WGS) entry which is preliminary data.</text>
</comment>
<organism evidence="6 7">
    <name type="scientific">Jejuia pallidilutea</name>
    <dbReference type="NCBI Taxonomy" id="504487"/>
    <lineage>
        <taxon>Bacteria</taxon>
        <taxon>Pseudomonadati</taxon>
        <taxon>Bacteroidota</taxon>
        <taxon>Flavobacteriia</taxon>
        <taxon>Flavobacteriales</taxon>
        <taxon>Flavobacteriaceae</taxon>
        <taxon>Jejuia</taxon>
    </lineage>
</organism>
<gene>
    <name evidence="6" type="ORF">JCM19301_1701</name>
</gene>
<feature type="active site" evidence="3">
    <location>
        <position position="147"/>
    </location>
</feature>
<dbReference type="eggNOG" id="COG1012">
    <property type="taxonomic scope" value="Bacteria"/>
</dbReference>
<name>A0A090VTH2_9FLAO</name>
<dbReference type="Gene3D" id="3.40.309.10">
    <property type="entry name" value="Aldehyde Dehydrogenase, Chain A, domain 2"/>
    <property type="match status" value="1"/>
</dbReference>
<comment type="similarity">
    <text evidence="1 4">Belongs to the aldehyde dehydrogenase family.</text>
</comment>
<keyword evidence="2 4" id="KW-0560">Oxidoreductase</keyword>
<dbReference type="Pfam" id="PF00171">
    <property type="entry name" value="Aldedh"/>
    <property type="match status" value="1"/>
</dbReference>
<dbReference type="InterPro" id="IPR016163">
    <property type="entry name" value="Ald_DH_C"/>
</dbReference>
<dbReference type="PANTHER" id="PTHR11699">
    <property type="entry name" value="ALDEHYDE DEHYDROGENASE-RELATED"/>
    <property type="match status" value="1"/>
</dbReference>
<dbReference type="EC" id="1.2.1.3" evidence="6"/>
<dbReference type="PROSITE" id="PS00687">
    <property type="entry name" value="ALDEHYDE_DEHYDR_GLU"/>
    <property type="match status" value="1"/>
</dbReference>
<dbReference type="EMBL" id="BBNR01000015">
    <property type="protein sequence ID" value="GAL67986.1"/>
    <property type="molecule type" value="Genomic_DNA"/>
</dbReference>
<protein>
    <submittedName>
        <fullName evidence="6">Aldehyde dehydrogenase</fullName>
        <ecNumber evidence="6">1.2.1.3</ecNumber>
    </submittedName>
</protein>
<evidence type="ECO:0000259" key="5">
    <source>
        <dbReference type="Pfam" id="PF00171"/>
    </source>
</evidence>
<dbReference type="GO" id="GO:0004029">
    <property type="term" value="F:aldehyde dehydrogenase (NAD+) activity"/>
    <property type="evidence" value="ECO:0007669"/>
    <property type="project" value="UniProtKB-EC"/>
</dbReference>
<dbReference type="AlphaFoldDB" id="A0A090VTH2"/>
<evidence type="ECO:0000256" key="3">
    <source>
        <dbReference type="PROSITE-ProRule" id="PRU10007"/>
    </source>
</evidence>
<dbReference type="STRING" id="504487.JCM19538_736"/>
<evidence type="ECO:0000313" key="6">
    <source>
        <dbReference type="EMBL" id="GAL67986.1"/>
    </source>
</evidence>
<reference evidence="6 7" key="1">
    <citation type="journal article" date="2014" name="Genome Announc.">
        <title>Draft Genome Sequence of Marine Flavobacterium Jejuia pallidilutea Strain 11shimoA1 and Pigmentation Mutants.</title>
        <authorList>
            <person name="Takatani N."/>
            <person name="Nakanishi M."/>
            <person name="Meirelles P."/>
            <person name="Mino S."/>
            <person name="Suda W."/>
            <person name="Oshima K."/>
            <person name="Hattori M."/>
            <person name="Ohkuma M."/>
            <person name="Hosokawa M."/>
            <person name="Miyashita K."/>
            <person name="Thompson F.L."/>
            <person name="Niwa A."/>
            <person name="Sawabe T."/>
            <person name="Sawabe T."/>
        </authorList>
    </citation>
    <scope>NUCLEOTIDE SEQUENCE [LARGE SCALE GENOMIC DNA]</scope>
    <source>
        <strain evidence="6 7">JCM 19301</strain>
    </source>
</reference>
<evidence type="ECO:0000256" key="4">
    <source>
        <dbReference type="RuleBase" id="RU003345"/>
    </source>
</evidence>
<evidence type="ECO:0000313" key="7">
    <source>
        <dbReference type="Proteomes" id="UP000029641"/>
    </source>
</evidence>
<accession>A0A090VTH2</accession>
<evidence type="ECO:0000256" key="1">
    <source>
        <dbReference type="ARBA" id="ARBA00009986"/>
    </source>
</evidence>
<evidence type="ECO:0000256" key="2">
    <source>
        <dbReference type="ARBA" id="ARBA00023002"/>
    </source>
</evidence>